<evidence type="ECO:0000313" key="3">
    <source>
        <dbReference type="EMBL" id="TQJ11684.1"/>
    </source>
</evidence>
<proteinExistence type="predicted"/>
<name>A0A542E8R2_9ACTN</name>
<dbReference type="Pfam" id="PF18986">
    <property type="entry name" value="DUF5719"/>
    <property type="match status" value="1"/>
</dbReference>
<evidence type="ECO:0000256" key="1">
    <source>
        <dbReference type="SAM" id="MobiDB-lite"/>
    </source>
</evidence>
<feature type="compositionally biased region" description="Low complexity" evidence="1">
    <location>
        <begin position="133"/>
        <end position="147"/>
    </location>
</feature>
<dbReference type="InterPro" id="IPR043777">
    <property type="entry name" value="DUF5719"/>
</dbReference>
<reference evidence="3 4" key="1">
    <citation type="submission" date="2019-06" db="EMBL/GenBank/DDBJ databases">
        <title>Sequencing the genomes of 1000 actinobacteria strains.</title>
        <authorList>
            <person name="Klenk H.-P."/>
        </authorList>
    </citation>
    <scope>NUCLEOTIDE SEQUENCE [LARGE SCALE GENOMIC DNA]</scope>
    <source>
        <strain evidence="3 4">DSM 17305</strain>
    </source>
</reference>
<feature type="region of interest" description="Disordered" evidence="1">
    <location>
        <begin position="128"/>
        <end position="150"/>
    </location>
</feature>
<dbReference type="OrthoDB" id="3729011at2"/>
<comment type="caution">
    <text evidence="3">The sequence shown here is derived from an EMBL/GenBank/DDBJ whole genome shotgun (WGS) entry which is preliminary data.</text>
</comment>
<accession>A0A542E8R2</accession>
<protein>
    <recommendedName>
        <fullName evidence="5">Secreted protein</fullName>
    </recommendedName>
</protein>
<organism evidence="3 4">
    <name type="scientific">Kribbella jejuensis</name>
    <dbReference type="NCBI Taxonomy" id="236068"/>
    <lineage>
        <taxon>Bacteria</taxon>
        <taxon>Bacillati</taxon>
        <taxon>Actinomycetota</taxon>
        <taxon>Actinomycetes</taxon>
        <taxon>Propionibacteriales</taxon>
        <taxon>Kribbellaceae</taxon>
        <taxon>Kribbella</taxon>
    </lineage>
</organism>
<gene>
    <name evidence="3" type="ORF">FB475_4605</name>
</gene>
<keyword evidence="2" id="KW-1133">Transmembrane helix</keyword>
<dbReference type="Proteomes" id="UP000316298">
    <property type="component" value="Unassembled WGS sequence"/>
</dbReference>
<sequence>MSRLLSDPRLRIGAVVAAMAVLAGLGIVTHPGKADTRVEAATTEPSRVIVNRTALACPVLSAGGKMTSVVNAVSPTLPDGTPTSAGAAQPLSIAPLPATSNPVGSLLKRGTIGSSPVSSKPVPLSIQGTGPLAAGTVGTSTTTAPDGEVNRGMASVPCQLPGSDFWFVGASGASDRRDVLVLTNLDSINAEVNVSVYSRAGAADLPAARGIVVPAHGTSELFLRQVAPDLRDIALHVESTGGRVAAAVRSNASSAGKPLGVDWLNQSADPATMSFVPAVAPGNGQRILSIANPTDLQATVSLTINGPNGPFKPAGLETVMVDAGAVKTVALDKVLNGDASGITLTSDQPVTAALRATDASRTEFSSIGSADALAGPAYLVLPAHRQPVVLQVTAPGKTASVKFELRDAVGRALVTRALDIVNGATTPISFPAQPRPTYLMVQQTRGTVVAGVTLMPAPKPSKDDVPQVAAWPLSTSLVFRAQLGAQPDVSAALR</sequence>
<dbReference type="RefSeq" id="WP_141858611.1">
    <property type="nucleotide sequence ID" value="NZ_BAAAKA010000001.1"/>
</dbReference>
<keyword evidence="4" id="KW-1185">Reference proteome</keyword>
<keyword evidence="2" id="KW-0472">Membrane</keyword>
<feature type="transmembrane region" description="Helical" evidence="2">
    <location>
        <begin position="12"/>
        <end position="29"/>
    </location>
</feature>
<keyword evidence="2" id="KW-0812">Transmembrane</keyword>
<dbReference type="EMBL" id="VFMM01000002">
    <property type="protein sequence ID" value="TQJ11684.1"/>
    <property type="molecule type" value="Genomic_DNA"/>
</dbReference>
<dbReference type="AlphaFoldDB" id="A0A542E8R2"/>
<evidence type="ECO:0008006" key="5">
    <source>
        <dbReference type="Google" id="ProtNLM"/>
    </source>
</evidence>
<evidence type="ECO:0000256" key="2">
    <source>
        <dbReference type="SAM" id="Phobius"/>
    </source>
</evidence>
<evidence type="ECO:0000313" key="4">
    <source>
        <dbReference type="Proteomes" id="UP000316298"/>
    </source>
</evidence>